<dbReference type="AlphaFoldDB" id="A0A7K2IP85"/>
<reference evidence="10 11" key="1">
    <citation type="journal article" date="2019" name="Nat. Commun.">
        <title>The antimicrobial potential of Streptomyces from insect microbiomes.</title>
        <authorList>
            <person name="Chevrette M.G."/>
            <person name="Carlson C.M."/>
            <person name="Ortega H.E."/>
            <person name="Thomas C."/>
            <person name="Ananiev G.E."/>
            <person name="Barns K.J."/>
            <person name="Book A.J."/>
            <person name="Cagnazzo J."/>
            <person name="Carlos C."/>
            <person name="Flanigan W."/>
            <person name="Grubbs K.J."/>
            <person name="Horn H.A."/>
            <person name="Hoffmann F.M."/>
            <person name="Klassen J.L."/>
            <person name="Knack J.J."/>
            <person name="Lewin G.R."/>
            <person name="McDonald B.R."/>
            <person name="Muller L."/>
            <person name="Melo W.G.P."/>
            <person name="Pinto-Tomas A.A."/>
            <person name="Schmitz A."/>
            <person name="Wendt-Pienkowski E."/>
            <person name="Wildman S."/>
            <person name="Zhao M."/>
            <person name="Zhang F."/>
            <person name="Bugni T.S."/>
            <person name="Andes D.R."/>
            <person name="Pupo M.T."/>
            <person name="Currie C.R."/>
        </authorList>
    </citation>
    <scope>NUCLEOTIDE SEQUENCE [LARGE SCALE GENOMIC DNA]</scope>
    <source>
        <strain evidence="10 11">SID5840</strain>
    </source>
</reference>
<dbReference type="GO" id="GO:0015648">
    <property type="term" value="F:lipid-linked peptidoglycan transporter activity"/>
    <property type="evidence" value="ECO:0007669"/>
    <property type="project" value="TreeGrafter"/>
</dbReference>
<evidence type="ECO:0000256" key="9">
    <source>
        <dbReference type="SAM" id="Phobius"/>
    </source>
</evidence>
<dbReference type="EMBL" id="WWHY01000001">
    <property type="protein sequence ID" value="MYR31595.1"/>
    <property type="molecule type" value="Genomic_DNA"/>
</dbReference>
<dbReference type="NCBIfam" id="NF037961">
    <property type="entry name" value="RodA_shape"/>
    <property type="match status" value="1"/>
</dbReference>
<dbReference type="EC" id="2.4.99.28" evidence="7"/>
<evidence type="ECO:0000256" key="6">
    <source>
        <dbReference type="ARBA" id="ARBA00023136"/>
    </source>
</evidence>
<evidence type="ECO:0000256" key="1">
    <source>
        <dbReference type="ARBA" id="ARBA00004141"/>
    </source>
</evidence>
<feature type="transmembrane region" description="Helical" evidence="9">
    <location>
        <begin position="99"/>
        <end position="119"/>
    </location>
</feature>
<gene>
    <name evidence="10" type="primary">rodA</name>
    <name evidence="10" type="ORF">GTW20_04750</name>
</gene>
<evidence type="ECO:0000256" key="8">
    <source>
        <dbReference type="ARBA" id="ARBA00049902"/>
    </source>
</evidence>
<dbReference type="InterPro" id="IPR018365">
    <property type="entry name" value="Cell_cycle_FtsW-rel_CS"/>
</dbReference>
<evidence type="ECO:0000256" key="7">
    <source>
        <dbReference type="ARBA" id="ARBA00044770"/>
    </source>
</evidence>
<dbReference type="Pfam" id="PF01098">
    <property type="entry name" value="FTSW_RODA_SPOVE"/>
    <property type="match status" value="1"/>
</dbReference>
<feature type="transmembrane region" description="Helical" evidence="9">
    <location>
        <begin position="365"/>
        <end position="386"/>
    </location>
</feature>
<dbReference type="InterPro" id="IPR001182">
    <property type="entry name" value="FtsW/RodA"/>
</dbReference>
<evidence type="ECO:0000313" key="10">
    <source>
        <dbReference type="EMBL" id="MYR31595.1"/>
    </source>
</evidence>
<comment type="subcellular location">
    <subcellularLocation>
        <location evidence="1">Membrane</location>
        <topology evidence="1">Multi-pass membrane protein</topology>
    </subcellularLocation>
</comment>
<dbReference type="GO" id="GO:0005886">
    <property type="term" value="C:plasma membrane"/>
    <property type="evidence" value="ECO:0007669"/>
    <property type="project" value="TreeGrafter"/>
</dbReference>
<dbReference type="PANTHER" id="PTHR30474:SF14">
    <property type="entry name" value="CELL CYCLE PROTEIN"/>
    <property type="match status" value="1"/>
</dbReference>
<dbReference type="GO" id="GO:0032153">
    <property type="term" value="C:cell division site"/>
    <property type="evidence" value="ECO:0007669"/>
    <property type="project" value="TreeGrafter"/>
</dbReference>
<dbReference type="GO" id="GO:0008360">
    <property type="term" value="P:regulation of cell shape"/>
    <property type="evidence" value="ECO:0007669"/>
    <property type="project" value="UniProtKB-KW"/>
</dbReference>
<feature type="transmembrane region" description="Helical" evidence="9">
    <location>
        <begin position="186"/>
        <end position="202"/>
    </location>
</feature>
<dbReference type="PROSITE" id="PS00428">
    <property type="entry name" value="FTSW_RODA_SPOVE"/>
    <property type="match status" value="1"/>
</dbReference>
<accession>A0A7K2IP85</accession>
<dbReference type="InterPro" id="IPR011923">
    <property type="entry name" value="RodA/MrdB"/>
</dbReference>
<keyword evidence="6 9" id="KW-0472">Membrane</keyword>
<dbReference type="NCBIfam" id="TIGR02210">
    <property type="entry name" value="rodA_shape"/>
    <property type="match status" value="1"/>
</dbReference>
<keyword evidence="5 9" id="KW-1133">Transmembrane helix</keyword>
<organism evidence="10 11">
    <name type="scientific">Nocardiopsis alba</name>
    <dbReference type="NCBI Taxonomy" id="53437"/>
    <lineage>
        <taxon>Bacteria</taxon>
        <taxon>Bacillati</taxon>
        <taxon>Actinomycetota</taxon>
        <taxon>Actinomycetes</taxon>
        <taxon>Streptosporangiales</taxon>
        <taxon>Nocardiopsidaceae</taxon>
        <taxon>Nocardiopsis</taxon>
    </lineage>
</organism>
<evidence type="ECO:0000256" key="3">
    <source>
        <dbReference type="ARBA" id="ARBA00022692"/>
    </source>
</evidence>
<name>A0A7K2IP85_9ACTN</name>
<dbReference type="GO" id="GO:0051301">
    <property type="term" value="P:cell division"/>
    <property type="evidence" value="ECO:0007669"/>
    <property type="project" value="InterPro"/>
</dbReference>
<dbReference type="Proteomes" id="UP000467124">
    <property type="component" value="Unassembled WGS sequence"/>
</dbReference>
<evidence type="ECO:0000313" key="11">
    <source>
        <dbReference type="Proteomes" id="UP000467124"/>
    </source>
</evidence>
<feature type="transmembrane region" description="Helical" evidence="9">
    <location>
        <begin position="72"/>
        <end position="90"/>
    </location>
</feature>
<dbReference type="GO" id="GO:0008955">
    <property type="term" value="F:peptidoglycan glycosyltransferase activity"/>
    <property type="evidence" value="ECO:0007669"/>
    <property type="project" value="UniProtKB-EC"/>
</dbReference>
<feature type="transmembrane region" description="Helical" evidence="9">
    <location>
        <begin position="331"/>
        <end position="353"/>
    </location>
</feature>
<keyword evidence="4" id="KW-0133">Cell shape</keyword>
<proteinExistence type="predicted"/>
<comment type="pathway">
    <text evidence="2">Cell wall biogenesis; peptidoglycan biosynthesis.</text>
</comment>
<keyword evidence="3 9" id="KW-0812">Transmembrane</keyword>
<comment type="catalytic activity">
    <reaction evidence="8">
        <text>[GlcNAc-(1-&gt;4)-Mur2Ac(oyl-L-Ala-gamma-D-Glu-L-Lys-D-Ala-D-Ala)](n)-di-trans,octa-cis-undecaprenyl diphosphate + beta-D-GlcNAc-(1-&gt;4)-Mur2Ac(oyl-L-Ala-gamma-D-Glu-L-Lys-D-Ala-D-Ala)-di-trans,octa-cis-undecaprenyl diphosphate = [GlcNAc-(1-&gt;4)-Mur2Ac(oyl-L-Ala-gamma-D-Glu-L-Lys-D-Ala-D-Ala)](n+1)-di-trans,octa-cis-undecaprenyl diphosphate + di-trans,octa-cis-undecaprenyl diphosphate + H(+)</text>
        <dbReference type="Rhea" id="RHEA:23708"/>
        <dbReference type="Rhea" id="RHEA-COMP:9602"/>
        <dbReference type="Rhea" id="RHEA-COMP:9603"/>
        <dbReference type="ChEBI" id="CHEBI:15378"/>
        <dbReference type="ChEBI" id="CHEBI:58405"/>
        <dbReference type="ChEBI" id="CHEBI:60033"/>
        <dbReference type="ChEBI" id="CHEBI:78435"/>
        <dbReference type="EC" id="2.4.99.28"/>
    </reaction>
</comment>
<protein>
    <recommendedName>
        <fullName evidence="7">peptidoglycan glycosyltransferase</fullName>
        <ecNumber evidence="7">2.4.99.28</ecNumber>
    </recommendedName>
</protein>
<evidence type="ECO:0000256" key="4">
    <source>
        <dbReference type="ARBA" id="ARBA00022960"/>
    </source>
</evidence>
<feature type="transmembrane region" description="Helical" evidence="9">
    <location>
        <begin position="207"/>
        <end position="227"/>
    </location>
</feature>
<sequence>MMNIHMGMPRNQGSGFGRTAATAAGSVRRLDWILIASVLVLGCIGALLVWSATLPGDGGDPRDTIDALIRHLAHLGVASVVCLVVASLDYRTVRAYAPIVYGVTVVCLILVLTPLGAVINGSRGWIVIAGFQFQPSELAKVGLILLLATLLGEPRDGETRPMTRDVLLCLLAVAVPLGLVMLQPDLGTTLVLCAIFLGMLTLSGAPVVWVAGMLATGAFGAFMVWWLDLLEPYQVDRIATLMDPAADPQGAGYNSAQALIAVGSGGFDGTGLFQGEQTHGRFVPEQHTDFIFTVAGEELGFVGAGAIIVLFAVVIWRILRVARECDTPYPRLLCVGVATWFGFQAFINIGMGLGILPVTGLPLPFVSYGGTAILANMLALGLVLGVDSRDRGFE</sequence>
<evidence type="ECO:0000256" key="5">
    <source>
        <dbReference type="ARBA" id="ARBA00022989"/>
    </source>
</evidence>
<evidence type="ECO:0000256" key="2">
    <source>
        <dbReference type="ARBA" id="ARBA00004752"/>
    </source>
</evidence>
<feature type="transmembrane region" description="Helical" evidence="9">
    <location>
        <begin position="32"/>
        <end position="52"/>
    </location>
</feature>
<dbReference type="PANTHER" id="PTHR30474">
    <property type="entry name" value="CELL CYCLE PROTEIN"/>
    <property type="match status" value="1"/>
</dbReference>
<comment type="caution">
    <text evidence="10">The sequence shown here is derived from an EMBL/GenBank/DDBJ whole genome shotgun (WGS) entry which is preliminary data.</text>
</comment>
<feature type="transmembrane region" description="Helical" evidence="9">
    <location>
        <begin position="299"/>
        <end position="319"/>
    </location>
</feature>